<evidence type="ECO:0000313" key="1">
    <source>
        <dbReference type="EMBL" id="MBO1861491.1"/>
    </source>
</evidence>
<evidence type="ECO:0000313" key="2">
    <source>
        <dbReference type="EMBL" id="UEM14384.1"/>
    </source>
</evidence>
<accession>A0A939S2L5</accession>
<organism evidence="1">
    <name type="scientific">Bradyrhizobium barranii subsp. barranii</name>
    <dbReference type="NCBI Taxonomy" id="2823807"/>
    <lineage>
        <taxon>Bacteria</taxon>
        <taxon>Pseudomonadati</taxon>
        <taxon>Pseudomonadota</taxon>
        <taxon>Alphaproteobacteria</taxon>
        <taxon>Hyphomicrobiales</taxon>
        <taxon>Nitrobacteraceae</taxon>
        <taxon>Bradyrhizobium</taxon>
        <taxon>Bradyrhizobium barranii</taxon>
    </lineage>
</organism>
<reference evidence="2 3" key="2">
    <citation type="journal article" date="2022" name="Int. J. Syst. Evol. Microbiol.">
        <title>Strains of Bradyrhizobium barranii sp. nov. associated with legumes native to Canada are symbionts of soybeans and belong to different subspecies (subsp. barranii subsp. nov. and subsp. apii subsp. nov.) and symbiovars (sv. glycinearum and sv. septentrionale).</title>
        <authorList>
            <person name="Bromfield E.S.P."/>
            <person name="Cloutier S."/>
            <person name="Wasai-Hara S."/>
            <person name="Minamisawa K."/>
        </authorList>
    </citation>
    <scope>NUCLEOTIDE SEQUENCE [LARGE SCALE GENOMIC DNA]</scope>
    <source>
        <strain evidence="2 3">144S4</strain>
    </source>
</reference>
<dbReference type="EMBL" id="JAGEMI010000001">
    <property type="protein sequence ID" value="MBO1861491.1"/>
    <property type="molecule type" value="Genomic_DNA"/>
</dbReference>
<evidence type="ECO:0000313" key="3">
    <source>
        <dbReference type="Proteomes" id="UP000664702"/>
    </source>
</evidence>
<dbReference type="RefSeq" id="WP_208084579.1">
    <property type="nucleotide sequence ID" value="NZ_CP086136.1"/>
</dbReference>
<gene>
    <name evidence="2" type="ORF">J4G43_009065</name>
    <name evidence="1" type="ORF">J4G43_11230</name>
</gene>
<sequence>MASIEDLLRRIGPALTTDLIAEMAKDGVSPDAARQRIARADDFTIKRLAGLRFPHNARFLYLDDQFGDKTYWQAMERVFREHGKSYWGAIAGLKARGGICPRHLFDGVCGGPAARSRQLSPQRIFDRLSAIHLLEEFHDDATNETYVKFRPHEYRTDPIAQIRARMVAENVVLHGMKEWFRRTGFGSFDKVRVRGDGEAPVVSSVTWDLSAPSYARPLVAPSGKGLKPGFIVCDVNLRDVLSEDSVATFVRKHDLASAPANVAPIMPFLVADGFSSKAWGLARSRGILATTTSHLFGEDVAKALRDLISLLTDTGATASVNPDHVERVLNSLPRIEGAANNLRGALFEIIVGSLVKDVEGGYLRAGEKWKDYETGRSAETDVLLDKPDNKGVLVIECKAKIPVARVTLEEATKWRDDRVPLLHKILRHESRIAGKPFTFELWTNGPIDPEALKYLKAYPPSPDYAVAWKDGAAMKPYVDKAPSPAIRRAMSEHYFHHPLANIAAQAEREATAVSA</sequence>
<reference evidence="1" key="1">
    <citation type="submission" date="2021-03" db="EMBL/GenBank/DDBJ databases">
        <title>Whole Genome Sequence of Bradyrhizobium sp. Strain 144S4.</title>
        <authorList>
            <person name="Bromfield E.S.P."/>
            <person name="Cloutier S."/>
        </authorList>
    </citation>
    <scope>NUCLEOTIDE SEQUENCE [LARGE SCALE GENOMIC DNA]</scope>
    <source>
        <strain evidence="1">144S4</strain>
    </source>
</reference>
<dbReference type="Proteomes" id="UP000664702">
    <property type="component" value="Chromosome"/>
</dbReference>
<protein>
    <submittedName>
        <fullName evidence="1">Uncharacterized protein</fullName>
    </submittedName>
</protein>
<dbReference type="AlphaFoldDB" id="A0A939S2L5"/>
<name>A0A939S2L5_9BRAD</name>
<dbReference type="KEGG" id="bban:J4G43_009065"/>
<dbReference type="EMBL" id="CP086136">
    <property type="protein sequence ID" value="UEM14384.1"/>
    <property type="molecule type" value="Genomic_DNA"/>
</dbReference>
<proteinExistence type="predicted"/>